<dbReference type="GO" id="GO:0003677">
    <property type="term" value="F:DNA binding"/>
    <property type="evidence" value="ECO:0007669"/>
    <property type="project" value="UniProtKB-UniRule"/>
</dbReference>
<keyword evidence="19" id="KW-0469">Meiosis</keyword>
<name>A0A9Q0ENL6_9TELE</name>
<evidence type="ECO:0000256" key="10">
    <source>
        <dbReference type="ARBA" id="ARBA00022801"/>
    </source>
</evidence>
<dbReference type="InterPro" id="IPR006086">
    <property type="entry name" value="XPG-I_dom"/>
</dbReference>
<proteinExistence type="inferred from homology"/>
<keyword evidence="28" id="KW-1185">Reference proteome</keyword>
<dbReference type="Pfam" id="PF00867">
    <property type="entry name" value="XPG_I"/>
    <property type="match status" value="1"/>
</dbReference>
<dbReference type="Gene3D" id="3.40.50.1010">
    <property type="entry name" value="5'-nuclease"/>
    <property type="match status" value="1"/>
</dbReference>
<dbReference type="PROSITE" id="PS00841">
    <property type="entry name" value="XPG_1"/>
    <property type="match status" value="1"/>
</dbReference>
<evidence type="ECO:0000259" key="26">
    <source>
        <dbReference type="SMART" id="SM00485"/>
    </source>
</evidence>
<dbReference type="CDD" id="cd09857">
    <property type="entry name" value="PIN_EXO1"/>
    <property type="match status" value="1"/>
</dbReference>
<keyword evidence="8 23" id="KW-0227">DNA damage</keyword>
<dbReference type="Pfam" id="PF00752">
    <property type="entry name" value="XPG_N"/>
    <property type="match status" value="1"/>
</dbReference>
<evidence type="ECO:0000256" key="18">
    <source>
        <dbReference type="ARBA" id="ARBA00023242"/>
    </source>
</evidence>
<dbReference type="CDD" id="cd09908">
    <property type="entry name" value="H3TH_EXO1"/>
    <property type="match status" value="1"/>
</dbReference>
<evidence type="ECO:0000256" key="11">
    <source>
        <dbReference type="ARBA" id="ARBA00022839"/>
    </source>
</evidence>
<evidence type="ECO:0000256" key="8">
    <source>
        <dbReference type="ARBA" id="ARBA00022763"/>
    </source>
</evidence>
<keyword evidence="11 23" id="KW-0269">Exonuclease</keyword>
<comment type="subcellular location">
    <subcellularLocation>
        <location evidence="1 23">Nucleus</location>
    </subcellularLocation>
</comment>
<feature type="compositionally biased region" description="Polar residues" evidence="24">
    <location>
        <begin position="583"/>
        <end position="592"/>
    </location>
</feature>
<dbReference type="FunFam" id="3.40.50.1010:FF:000111">
    <property type="entry name" value="Exonuclease 1"/>
    <property type="match status" value="1"/>
</dbReference>
<gene>
    <name evidence="27" type="ORF">NHX12_022622</name>
</gene>
<comment type="subunit">
    <text evidence="21">Interacts with the MLH1-PMS2 heterodimer via MLH1. Interacts with MSH3. Interacts with the MSH2-MSH6 heterodimer via MSH2, and this interaction may increase the processivity of the 5'-&gt;3' exonuclease activity. Interacts with PCNA, and this interaction may both stimulate the cryptic 3'-&gt;5' exonuclease activity and suppress the 5'-&gt;3' exonuclease activity. Interacts with WRN, and this interaction stimulates both the 5'-&gt;3' exonuclease activity and cleavage of 5'-overhanging flap structures. Interacts with RECQL/RECQ1, and this interaction stimulates cleavage of 5'-overhanging flap structures. Interacts with DNA helicase ZGRF1; the interaction is increased following DNA damage induction.</text>
</comment>
<dbReference type="SMART" id="SM00279">
    <property type="entry name" value="HhH2"/>
    <property type="match status" value="1"/>
</dbReference>
<dbReference type="PRINTS" id="PR00853">
    <property type="entry name" value="XPGRADSUPER"/>
</dbReference>
<sequence length="901" mass="98326">MGIQGLLQFLRDASEPVHVKKYRGQTVAVDTYCWLHKGAFSCAEKLAKGEPTDQYVTYCMKFVDMLLSFGVRPILVFDGCNLPSKKEVEKSRRERRQANLQKGKQLLREGKISEARDCFTRSINVTPSMAHDVIKADAQLAFLSKAGLAQAIITEDSDLLAFGCKKVLLKMDKAGNGLEIDQAHLGRCRSLGEVFTEEKFRHMCILSGCDYLASLYGIGLGKACKLLKMANNPDILTVIRKMGQYLKSSMTVPEEYLQGFVKADNTFLYQLVFDPLRRKVVPLNPYPEDLDTSTLSYAGLNKGDAKGYQMALGNLDLNTMERIDDFNPDKPSAPTVKPRSRRWGDPAPLAHNSGASSSIWSRGYTIGCTATATVKEEEEHPRPPSTRGQERLVGLQGLRLPSREPGVKRPREDSSVSDTDVLQLYSSGLKRVRPLAGSGGSVGPRTRNRFATLLQRRNQGGEVGDGQATHSRFFSASCQPTVLSTGDDEGGDDATPSSGAVGEKAGVSGIAALQRYQRKTECFSWGSGPQETAPPSRPHSPPLVQREDGSPPASPPSQDSAYFSQSQPRDLTSCEAEEVADLTSPSRLSSPCQPEDAEAGFTASDRSPAPLDPKRTLVVRSLGAGLPRSRPSNHGAEPPAKLRPVAPARASGLRRGRPSSSQGPRSKKPPNNENNSPGMQATISSLWKNFGYKRRRTTSSTPRPRRGQPPQHHALDRGQPPQHHALDGGQPPQHHALDGGQPPQHHALDRGQPPQHHALDRGQPPQHHALDGGQPPQHHALDRGQPPQHHALDGGQPPQHHALDRGRPPQHHALDGGQPPQHHALDRGQPSSTPRPRRGQPPQHHALDRGQPPQHHALDRGQPPLHHALDGGQPPQHHALDRGRPPQHHALDEDNLLNTTP</sequence>
<dbReference type="InterPro" id="IPR019734">
    <property type="entry name" value="TPR_rpt"/>
</dbReference>
<evidence type="ECO:0000259" key="25">
    <source>
        <dbReference type="SMART" id="SM00484"/>
    </source>
</evidence>
<dbReference type="InterPro" id="IPR019974">
    <property type="entry name" value="XPG_CS"/>
</dbReference>
<comment type="similarity">
    <text evidence="2 23">Belongs to the XPG/RAD2 endonuclease family. EXO1 subfamily.</text>
</comment>
<keyword evidence="7" id="KW-0255">Endonuclease</keyword>
<feature type="region of interest" description="Disordered" evidence="24">
    <location>
        <begin position="524"/>
        <end position="901"/>
    </location>
</feature>
<keyword evidence="18 23" id="KW-0539">Nucleus</keyword>
<dbReference type="GO" id="GO:0046872">
    <property type="term" value="F:metal ion binding"/>
    <property type="evidence" value="ECO:0007669"/>
    <property type="project" value="UniProtKB-UniRule"/>
</dbReference>
<evidence type="ECO:0000256" key="13">
    <source>
        <dbReference type="ARBA" id="ARBA00022859"/>
    </source>
</evidence>
<evidence type="ECO:0000256" key="2">
    <source>
        <dbReference type="ARBA" id="ARBA00010563"/>
    </source>
</evidence>
<evidence type="ECO:0000256" key="6">
    <source>
        <dbReference type="ARBA" id="ARBA00022723"/>
    </source>
</evidence>
<evidence type="ECO:0000313" key="27">
    <source>
        <dbReference type="EMBL" id="KAJ3610530.1"/>
    </source>
</evidence>
<dbReference type="EC" id="3.1.-.-" evidence="23"/>
<dbReference type="FunFam" id="1.10.150.20:FF:000011">
    <property type="entry name" value="exonuclease 1"/>
    <property type="match status" value="1"/>
</dbReference>
<feature type="domain" description="XPG-I" evidence="25">
    <location>
        <begin position="121"/>
        <end position="193"/>
    </location>
</feature>
<dbReference type="PROSITE" id="PS50005">
    <property type="entry name" value="TPR"/>
    <property type="match status" value="1"/>
</dbReference>
<feature type="region of interest" description="Disordered" evidence="24">
    <location>
        <begin position="480"/>
        <end position="505"/>
    </location>
</feature>
<dbReference type="InterPro" id="IPR029060">
    <property type="entry name" value="PIN-like_dom_sf"/>
</dbReference>
<dbReference type="SUPFAM" id="SSF47807">
    <property type="entry name" value="5' to 3' exonuclease, C-terminal subdomain"/>
    <property type="match status" value="1"/>
</dbReference>
<keyword evidence="13" id="KW-0391">Immunity</keyword>
<keyword evidence="5 23" id="KW-0540">Nuclease</keyword>
<reference evidence="27" key="1">
    <citation type="submission" date="2022-07" db="EMBL/GenBank/DDBJ databases">
        <title>Chromosome-level genome of Muraenolepis orangiensis.</title>
        <authorList>
            <person name="Kim J."/>
        </authorList>
    </citation>
    <scope>NUCLEOTIDE SEQUENCE</scope>
    <source>
        <strain evidence="27">KU_S4_2022</strain>
        <tissue evidence="27">Muscle</tissue>
    </source>
</reference>
<evidence type="ECO:0000256" key="5">
    <source>
        <dbReference type="ARBA" id="ARBA00022722"/>
    </source>
</evidence>
<dbReference type="GO" id="GO:0017108">
    <property type="term" value="F:5'-flap endonuclease activity"/>
    <property type="evidence" value="ECO:0007669"/>
    <property type="project" value="TreeGrafter"/>
</dbReference>
<dbReference type="InterPro" id="IPR008918">
    <property type="entry name" value="HhH2"/>
</dbReference>
<keyword evidence="17 23" id="KW-0234">DNA repair</keyword>
<feature type="repeat" description="TPR" evidence="22">
    <location>
        <begin position="96"/>
        <end position="129"/>
    </location>
</feature>
<evidence type="ECO:0000256" key="20">
    <source>
        <dbReference type="ARBA" id="ARBA00057694"/>
    </source>
</evidence>
<dbReference type="SMART" id="SM00484">
    <property type="entry name" value="XPGI"/>
    <property type="match status" value="1"/>
</dbReference>
<comment type="caution">
    <text evidence="27">The sequence shown here is derived from an EMBL/GenBank/DDBJ whole genome shotgun (WGS) entry which is preliminary data.</text>
</comment>
<evidence type="ECO:0000256" key="4">
    <source>
        <dbReference type="ARBA" id="ARBA00022553"/>
    </source>
</evidence>
<dbReference type="GO" id="GO:0006298">
    <property type="term" value="P:mismatch repair"/>
    <property type="evidence" value="ECO:0007669"/>
    <property type="project" value="TreeGrafter"/>
</dbReference>
<dbReference type="PANTHER" id="PTHR11081">
    <property type="entry name" value="FLAP ENDONUCLEASE FAMILY MEMBER"/>
    <property type="match status" value="1"/>
</dbReference>
<dbReference type="GO" id="GO:0051321">
    <property type="term" value="P:meiotic cell cycle"/>
    <property type="evidence" value="ECO:0007669"/>
    <property type="project" value="UniProtKB-KW"/>
</dbReference>
<keyword evidence="16 23" id="KW-0238">DNA-binding</keyword>
<dbReference type="SUPFAM" id="SSF88723">
    <property type="entry name" value="PIN domain-like"/>
    <property type="match status" value="1"/>
</dbReference>
<evidence type="ECO:0000256" key="14">
    <source>
        <dbReference type="ARBA" id="ARBA00022881"/>
    </source>
</evidence>
<evidence type="ECO:0000256" key="15">
    <source>
        <dbReference type="ARBA" id="ARBA00022990"/>
    </source>
</evidence>
<dbReference type="GO" id="GO:0006310">
    <property type="term" value="P:DNA recombination"/>
    <property type="evidence" value="ECO:0007669"/>
    <property type="project" value="TreeGrafter"/>
</dbReference>
<keyword evidence="9 23" id="KW-0228">DNA excision</keyword>
<comment type="cofactor">
    <cofactor evidence="23">
        <name>Mg(2+)</name>
        <dbReference type="ChEBI" id="CHEBI:18420"/>
    </cofactor>
    <text evidence="23">Binds 2 magnesium ions per subunit. They probably participate in the reaction catalyzed by the enzyme. May bind an additional third magnesium ion after substrate binding.</text>
</comment>
<keyword evidence="12 23" id="KW-0460">Magnesium</keyword>
<feature type="region of interest" description="Disordered" evidence="24">
    <location>
        <begin position="374"/>
        <end position="393"/>
    </location>
</feature>
<evidence type="ECO:0000256" key="16">
    <source>
        <dbReference type="ARBA" id="ARBA00023125"/>
    </source>
</evidence>
<dbReference type="GO" id="GO:0005634">
    <property type="term" value="C:nucleus"/>
    <property type="evidence" value="ECO:0007669"/>
    <property type="project" value="UniProtKB-SubCell"/>
</dbReference>
<dbReference type="SMART" id="SM00485">
    <property type="entry name" value="XPGN"/>
    <property type="match status" value="1"/>
</dbReference>
<evidence type="ECO:0000256" key="17">
    <source>
        <dbReference type="ARBA" id="ARBA00023204"/>
    </source>
</evidence>
<dbReference type="Proteomes" id="UP001148018">
    <property type="component" value="Unassembled WGS sequence"/>
</dbReference>
<keyword evidence="10 23" id="KW-0378">Hydrolase</keyword>
<dbReference type="EMBL" id="JANIIK010000038">
    <property type="protein sequence ID" value="KAJ3610530.1"/>
    <property type="molecule type" value="Genomic_DNA"/>
</dbReference>
<dbReference type="PANTHER" id="PTHR11081:SF8">
    <property type="entry name" value="EXONUCLEASE 1"/>
    <property type="match status" value="1"/>
</dbReference>
<dbReference type="GO" id="GO:0002376">
    <property type="term" value="P:immune system process"/>
    <property type="evidence" value="ECO:0007669"/>
    <property type="project" value="UniProtKB-KW"/>
</dbReference>
<feature type="domain" description="XPG N-terminal" evidence="26">
    <location>
        <begin position="1"/>
        <end position="99"/>
    </location>
</feature>
<dbReference type="GO" id="GO:0035312">
    <property type="term" value="F:5'-3' DNA exonuclease activity"/>
    <property type="evidence" value="ECO:0007669"/>
    <property type="project" value="UniProtKB-UniRule"/>
</dbReference>
<keyword evidence="6 23" id="KW-0479">Metal-binding</keyword>
<feature type="compositionally biased region" description="Low complexity" evidence="24">
    <location>
        <begin position="658"/>
        <end position="677"/>
    </location>
</feature>
<dbReference type="InterPro" id="IPR006085">
    <property type="entry name" value="XPG_DNA_repair_N"/>
</dbReference>
<dbReference type="Gene3D" id="1.10.150.20">
    <property type="entry name" value="5' to 3' exonuclease, C-terminal subdomain"/>
    <property type="match status" value="1"/>
</dbReference>
<keyword evidence="22" id="KW-0802">TPR repeat</keyword>
<evidence type="ECO:0000256" key="3">
    <source>
        <dbReference type="ARBA" id="ARBA00020324"/>
    </source>
</evidence>
<evidence type="ECO:0000256" key="7">
    <source>
        <dbReference type="ARBA" id="ARBA00022759"/>
    </source>
</evidence>
<evidence type="ECO:0000313" key="28">
    <source>
        <dbReference type="Proteomes" id="UP001148018"/>
    </source>
</evidence>
<organism evidence="27 28">
    <name type="scientific">Muraenolepis orangiensis</name>
    <name type="common">Patagonian moray cod</name>
    <dbReference type="NCBI Taxonomy" id="630683"/>
    <lineage>
        <taxon>Eukaryota</taxon>
        <taxon>Metazoa</taxon>
        <taxon>Chordata</taxon>
        <taxon>Craniata</taxon>
        <taxon>Vertebrata</taxon>
        <taxon>Euteleostomi</taxon>
        <taxon>Actinopterygii</taxon>
        <taxon>Neopterygii</taxon>
        <taxon>Teleostei</taxon>
        <taxon>Neoteleostei</taxon>
        <taxon>Acanthomorphata</taxon>
        <taxon>Zeiogadaria</taxon>
        <taxon>Gadariae</taxon>
        <taxon>Gadiformes</taxon>
        <taxon>Muraenolepidoidei</taxon>
        <taxon>Muraenolepididae</taxon>
        <taxon>Muraenolepis</taxon>
    </lineage>
</organism>
<keyword evidence="14 23" id="KW-0267">Excision nuclease</keyword>
<keyword evidence="4" id="KW-0597">Phosphoprotein</keyword>
<evidence type="ECO:0000256" key="9">
    <source>
        <dbReference type="ARBA" id="ARBA00022769"/>
    </source>
</evidence>
<dbReference type="AlphaFoldDB" id="A0A9Q0ENL6"/>
<comment type="function">
    <text evidence="20">5'-&gt;3' double-stranded DNA exonuclease which may also possess a cryptic 3'-&gt;5' double-stranded DNA exonuclease activity. Functions in DNA mismatch repair (MMR) to excise mismatch-containing DNA tracts directed by strand breaks located either 5' or 3' to the mismatch. Also exhibits endonuclease activity against 5'-overhanging flap structures similar to those generated by displacement synthesis when DNA polymerase encounters the 5'-end of a downstream Okazaki fragment. Required for somatic hypermutation (SHM) and class switch recombination (CSR) of immunoglobulin genes. Essential for male and female meiosis.</text>
</comment>
<evidence type="ECO:0000256" key="21">
    <source>
        <dbReference type="ARBA" id="ARBA00064664"/>
    </source>
</evidence>
<protein>
    <recommendedName>
        <fullName evidence="3 23">Exonuclease 1</fullName>
        <ecNumber evidence="23">3.1.-.-</ecNumber>
    </recommendedName>
</protein>
<evidence type="ECO:0000256" key="23">
    <source>
        <dbReference type="RuleBase" id="RU910737"/>
    </source>
</evidence>
<dbReference type="InterPro" id="IPR044752">
    <property type="entry name" value="PIN-like_EXO1"/>
</dbReference>
<evidence type="ECO:0000256" key="1">
    <source>
        <dbReference type="ARBA" id="ARBA00004123"/>
    </source>
</evidence>
<dbReference type="OrthoDB" id="26491at2759"/>
<dbReference type="InterPro" id="IPR037315">
    <property type="entry name" value="EXO1_H3TH"/>
</dbReference>
<feature type="compositionally biased region" description="Polar residues" evidence="24">
    <location>
        <begin position="678"/>
        <end position="687"/>
    </location>
</feature>
<feature type="compositionally biased region" description="Basic and acidic residues" evidence="24">
    <location>
        <begin position="878"/>
        <end position="892"/>
    </location>
</feature>
<dbReference type="InterPro" id="IPR006084">
    <property type="entry name" value="XPG/Rad2"/>
</dbReference>
<feature type="region of interest" description="Disordered" evidence="24">
    <location>
        <begin position="325"/>
        <end position="354"/>
    </location>
</feature>
<dbReference type="InterPro" id="IPR036279">
    <property type="entry name" value="5-3_exonuclease_C_sf"/>
</dbReference>
<evidence type="ECO:0000256" key="24">
    <source>
        <dbReference type="SAM" id="MobiDB-lite"/>
    </source>
</evidence>
<accession>A0A9Q0ENL6</accession>
<evidence type="ECO:0000256" key="12">
    <source>
        <dbReference type="ARBA" id="ARBA00022842"/>
    </source>
</evidence>
<keyword evidence="15" id="KW-0007">Acetylation</keyword>
<evidence type="ECO:0000256" key="22">
    <source>
        <dbReference type="PROSITE-ProRule" id="PRU00339"/>
    </source>
</evidence>
<evidence type="ECO:0000256" key="19">
    <source>
        <dbReference type="ARBA" id="ARBA00023254"/>
    </source>
</evidence>